<protein>
    <submittedName>
        <fullName evidence="2">C-myc</fullName>
    </submittedName>
</protein>
<proteinExistence type="predicted"/>
<reference evidence="2" key="1">
    <citation type="submission" date="2022-11" db="UniProtKB">
        <authorList>
            <consortium name="WormBaseParasite"/>
        </authorList>
    </citation>
    <scope>IDENTIFICATION</scope>
</reference>
<evidence type="ECO:0000313" key="2">
    <source>
        <dbReference type="WBParaSite" id="ES5_v2.g10908.t1"/>
    </source>
</evidence>
<organism evidence="1 2">
    <name type="scientific">Panagrolaimus sp. ES5</name>
    <dbReference type="NCBI Taxonomy" id="591445"/>
    <lineage>
        <taxon>Eukaryota</taxon>
        <taxon>Metazoa</taxon>
        <taxon>Ecdysozoa</taxon>
        <taxon>Nematoda</taxon>
        <taxon>Chromadorea</taxon>
        <taxon>Rhabditida</taxon>
        <taxon>Tylenchina</taxon>
        <taxon>Panagrolaimomorpha</taxon>
        <taxon>Panagrolaimoidea</taxon>
        <taxon>Panagrolaimidae</taxon>
        <taxon>Panagrolaimus</taxon>
    </lineage>
</organism>
<sequence length="143" mass="15909">MQDDFMIQKRVVDRRLSHSSSTISVEPDCYDPNIDISTMNELPATDLHSSSAPLLSIQAATKGSKGAPHSVRKASQRRKRRFPKPVYEVGNDYGLPCPPSPPSQPAKTRPFPSSSQQLRRSLSLQPTQSCRESTAEEKLKTMK</sequence>
<accession>A0AC34F1Q1</accession>
<name>A0AC34F1Q1_9BILA</name>
<dbReference type="WBParaSite" id="ES5_v2.g10908.t1">
    <property type="protein sequence ID" value="ES5_v2.g10908.t1"/>
    <property type="gene ID" value="ES5_v2.g10908"/>
</dbReference>
<dbReference type="Proteomes" id="UP000887579">
    <property type="component" value="Unplaced"/>
</dbReference>
<evidence type="ECO:0000313" key="1">
    <source>
        <dbReference type="Proteomes" id="UP000887579"/>
    </source>
</evidence>